<feature type="compositionally biased region" description="Acidic residues" evidence="7">
    <location>
        <begin position="786"/>
        <end position="802"/>
    </location>
</feature>
<evidence type="ECO:0000256" key="2">
    <source>
        <dbReference type="ARBA" id="ARBA00022737"/>
    </source>
</evidence>
<feature type="compositionally biased region" description="Polar residues" evidence="7">
    <location>
        <begin position="10"/>
        <end position="23"/>
    </location>
</feature>
<dbReference type="InterPro" id="IPR001067">
    <property type="entry name" value="Nuc_translocat"/>
</dbReference>
<dbReference type="SUPFAM" id="SSF55785">
    <property type="entry name" value="PYP-like sensor domain (PAS domain)"/>
    <property type="match status" value="2"/>
</dbReference>
<keyword evidence="6" id="KW-0539">Nucleus</keyword>
<dbReference type="Pfam" id="PF00989">
    <property type="entry name" value="PAS"/>
    <property type="match status" value="1"/>
</dbReference>
<evidence type="ECO:0000313" key="11">
    <source>
        <dbReference type="Proteomes" id="UP001292079"/>
    </source>
</evidence>
<evidence type="ECO:0000313" key="10">
    <source>
        <dbReference type="EMBL" id="KAK4476300.1"/>
    </source>
</evidence>
<keyword evidence="4" id="KW-0238">DNA-binding</keyword>
<evidence type="ECO:0000256" key="5">
    <source>
        <dbReference type="ARBA" id="ARBA00023163"/>
    </source>
</evidence>
<feature type="domain" description="BHLH" evidence="9">
    <location>
        <begin position="110"/>
        <end position="163"/>
    </location>
</feature>
<evidence type="ECO:0000256" key="1">
    <source>
        <dbReference type="ARBA" id="ARBA00004123"/>
    </source>
</evidence>
<feature type="domain" description="PAS" evidence="8">
    <location>
        <begin position="186"/>
        <end position="249"/>
    </location>
</feature>
<dbReference type="CDD" id="cd11434">
    <property type="entry name" value="bHLH-PAS_SIM"/>
    <property type="match status" value="1"/>
</dbReference>
<dbReference type="GO" id="GO:0000977">
    <property type="term" value="F:RNA polymerase II transcription regulatory region sequence-specific DNA binding"/>
    <property type="evidence" value="ECO:0007669"/>
    <property type="project" value="TreeGrafter"/>
</dbReference>
<dbReference type="Pfam" id="PF08447">
    <property type="entry name" value="PAS_3"/>
    <property type="match status" value="1"/>
</dbReference>
<evidence type="ECO:0000256" key="6">
    <source>
        <dbReference type="ARBA" id="ARBA00023242"/>
    </source>
</evidence>
<dbReference type="Gene3D" id="3.30.450.20">
    <property type="entry name" value="PAS domain"/>
    <property type="match status" value="2"/>
</dbReference>
<dbReference type="GO" id="GO:0005667">
    <property type="term" value="C:transcription regulator complex"/>
    <property type="evidence" value="ECO:0007669"/>
    <property type="project" value="InterPro"/>
</dbReference>
<evidence type="ECO:0000256" key="4">
    <source>
        <dbReference type="ARBA" id="ARBA00023125"/>
    </source>
</evidence>
<sequence>MQTEYMAPQHYSSNKCDQYSDSNKHCSVSNKTPTYTDSINREHCENEFLITPQTHHDHPVSHFYPHISAAPSFPGSQKQQQHTHHSQLPPTQPPQNNVNYTHTAATTSPRMKEKSKNAARTRREKENTEFYELARLLPLPSAITSQLDKASIIRLTTSYLKIRTIFPHGFGDTWNCSHSISNNVIERELAPNIFKSMDGFIFIMSQEGRILYISETASVLLGLSQVEMTGNEMTEYLHPLDHDELRQILSIHSSEISANAGQLEFTVARSFFLRVKCVLAKRNAGLTTAGFKVIHCNGHLRVRVIHLDGYQYYQNLGLIAFAYAIPSPNTNNTEIRLSMDMFMFRASLDLKLIFLEGRLLIIYFTIFSLLSDEEFLKLPVFNHKSWWIKTLYQLVHIADVGSVRHSHEILLTKGQVTTPYYRLLNKSGGWVWIQSYVTIVHNSRSSRPNCIVSVNYLLSEVEYGEYCLMNDSLVHEDIVSQRHQTKTNHVRMATPPPQSSLQLPNKTIANYVNDSKHKMTEYFHNEYAMRMSYREHDDHLHKRIRRCNTDDNNHQETICNNIVTSNDNIHDTGQNSSFKSEIMSTYSTNSINSFFDNSNQHNLKSTLSTDVSQPAYKLWDMELHKQQQYSDQKHASVYQEKINKLVSFTSSNYPTYNECSKENDNHQPLLQWSHMNFDSQLHHHNCHDHHSGLQILLDNFAVAAEGRTTTVMTSVTEVSMPTASETTSKLGDSVNFSCEKLTNTQQQSEPMGNHKKTNEPLFRDDKLSVINNLRRSDNQADSMNGTEEEDDFDAEEEEEEYNDVGNESGREVKD</sequence>
<keyword evidence="2" id="KW-0677">Repeat</keyword>
<reference evidence="10" key="1">
    <citation type="submission" date="2022-04" db="EMBL/GenBank/DDBJ databases">
        <authorList>
            <person name="Xu L."/>
            <person name="Lv Z."/>
        </authorList>
    </citation>
    <scope>NUCLEOTIDE SEQUENCE</scope>
    <source>
        <strain evidence="10">LV_2022a</strain>
    </source>
</reference>
<feature type="compositionally biased region" description="Basic and acidic residues" evidence="7">
    <location>
        <begin position="110"/>
        <end position="125"/>
    </location>
</feature>
<dbReference type="SUPFAM" id="SSF47459">
    <property type="entry name" value="HLH, helix-loop-helix DNA-binding domain"/>
    <property type="match status" value="1"/>
</dbReference>
<dbReference type="NCBIfam" id="TIGR00229">
    <property type="entry name" value="sensory_box"/>
    <property type="match status" value="1"/>
</dbReference>
<protein>
    <recommendedName>
        <fullName evidence="12">Single-minded</fullName>
    </recommendedName>
</protein>
<dbReference type="SMART" id="SM00353">
    <property type="entry name" value="HLH"/>
    <property type="match status" value="1"/>
</dbReference>
<keyword evidence="5" id="KW-0804">Transcription</keyword>
<accession>A0AAE1ZLH2</accession>
<dbReference type="GO" id="GO:0000981">
    <property type="term" value="F:DNA-binding transcription factor activity, RNA polymerase II-specific"/>
    <property type="evidence" value="ECO:0007669"/>
    <property type="project" value="TreeGrafter"/>
</dbReference>
<dbReference type="GO" id="GO:0005634">
    <property type="term" value="C:nucleus"/>
    <property type="evidence" value="ECO:0007669"/>
    <property type="project" value="UniProtKB-SubCell"/>
</dbReference>
<evidence type="ECO:0008006" key="12">
    <source>
        <dbReference type="Google" id="ProtNLM"/>
    </source>
</evidence>
<keyword evidence="3" id="KW-0805">Transcription regulation</keyword>
<dbReference type="InterPro" id="IPR035965">
    <property type="entry name" value="PAS-like_dom_sf"/>
</dbReference>
<dbReference type="FunFam" id="4.10.280.10:FF:000007">
    <property type="entry name" value="single-minded homolog 1 isoform X1"/>
    <property type="match status" value="1"/>
</dbReference>
<feature type="compositionally biased region" description="Polar residues" evidence="7">
    <location>
        <begin position="94"/>
        <end position="109"/>
    </location>
</feature>
<evidence type="ECO:0000256" key="3">
    <source>
        <dbReference type="ARBA" id="ARBA00023015"/>
    </source>
</evidence>
<dbReference type="InterPro" id="IPR000014">
    <property type="entry name" value="PAS"/>
</dbReference>
<name>A0AAE1ZLH2_SCHME</name>
<dbReference type="PROSITE" id="PS50112">
    <property type="entry name" value="PAS"/>
    <property type="match status" value="1"/>
</dbReference>
<gene>
    <name evidence="10" type="ORF">MN116_001502</name>
</gene>
<organism evidence="10 11">
    <name type="scientific">Schistosoma mekongi</name>
    <name type="common">Parasitic worm</name>
    <dbReference type="NCBI Taxonomy" id="38744"/>
    <lineage>
        <taxon>Eukaryota</taxon>
        <taxon>Metazoa</taxon>
        <taxon>Spiralia</taxon>
        <taxon>Lophotrochozoa</taxon>
        <taxon>Platyhelminthes</taxon>
        <taxon>Trematoda</taxon>
        <taxon>Digenea</taxon>
        <taxon>Strigeidida</taxon>
        <taxon>Schistosomatoidea</taxon>
        <taxon>Schistosomatidae</taxon>
        <taxon>Schistosoma</taxon>
    </lineage>
</organism>
<comment type="subcellular location">
    <subcellularLocation>
        <location evidence="1">Nucleus</location>
    </subcellularLocation>
</comment>
<dbReference type="PANTHER" id="PTHR23043:SF36">
    <property type="entry name" value="PROTEIN SINGLE-MINDED"/>
    <property type="match status" value="1"/>
</dbReference>
<feature type="region of interest" description="Disordered" evidence="7">
    <location>
        <begin position="1"/>
        <end position="23"/>
    </location>
</feature>
<evidence type="ECO:0000259" key="9">
    <source>
        <dbReference type="PROSITE" id="PS50888"/>
    </source>
</evidence>
<dbReference type="InterPro" id="IPR036638">
    <property type="entry name" value="HLH_DNA-bd_sf"/>
</dbReference>
<dbReference type="GO" id="GO:0046983">
    <property type="term" value="F:protein dimerization activity"/>
    <property type="evidence" value="ECO:0007669"/>
    <property type="project" value="InterPro"/>
</dbReference>
<dbReference type="SMART" id="SM00086">
    <property type="entry name" value="PAC"/>
    <property type="match status" value="1"/>
</dbReference>
<dbReference type="Proteomes" id="UP001292079">
    <property type="component" value="Unassembled WGS sequence"/>
</dbReference>
<dbReference type="EMBL" id="JALJAT010000001">
    <property type="protein sequence ID" value="KAK4476300.1"/>
    <property type="molecule type" value="Genomic_DNA"/>
</dbReference>
<dbReference type="PRINTS" id="PR00785">
    <property type="entry name" value="NCTRNSLOCATR"/>
</dbReference>
<dbReference type="GO" id="GO:0005737">
    <property type="term" value="C:cytoplasm"/>
    <property type="evidence" value="ECO:0007669"/>
    <property type="project" value="InterPro"/>
</dbReference>
<comment type="caution">
    <text evidence="10">The sequence shown here is derived from an EMBL/GenBank/DDBJ whole genome shotgun (WGS) entry which is preliminary data.</text>
</comment>
<evidence type="ECO:0000256" key="7">
    <source>
        <dbReference type="SAM" id="MobiDB-lite"/>
    </source>
</evidence>
<dbReference type="AlphaFoldDB" id="A0AAE1ZLH2"/>
<feature type="compositionally biased region" description="Polar residues" evidence="7">
    <location>
        <begin position="769"/>
        <end position="785"/>
    </location>
</feature>
<feature type="compositionally biased region" description="Basic and acidic residues" evidence="7">
    <location>
        <begin position="756"/>
        <end position="767"/>
    </location>
</feature>
<proteinExistence type="predicted"/>
<dbReference type="InterPro" id="IPR013767">
    <property type="entry name" value="PAS_fold"/>
</dbReference>
<dbReference type="Gene3D" id="4.10.280.10">
    <property type="entry name" value="Helix-loop-helix DNA-binding domain"/>
    <property type="match status" value="1"/>
</dbReference>
<dbReference type="Pfam" id="PF23171">
    <property type="entry name" value="bHLH_HIF1A"/>
    <property type="match status" value="1"/>
</dbReference>
<dbReference type="PANTHER" id="PTHR23043">
    <property type="entry name" value="HYPOXIA-INDUCIBLE FACTOR 1 ALPHA"/>
    <property type="match status" value="1"/>
</dbReference>
<dbReference type="InterPro" id="IPR013655">
    <property type="entry name" value="PAS_fold_3"/>
</dbReference>
<dbReference type="SMART" id="SM00091">
    <property type="entry name" value="PAS"/>
    <property type="match status" value="1"/>
</dbReference>
<dbReference type="CDD" id="cd00130">
    <property type="entry name" value="PAS"/>
    <property type="match status" value="2"/>
</dbReference>
<keyword evidence="11" id="KW-1185">Reference proteome</keyword>
<feature type="region of interest" description="Disordered" evidence="7">
    <location>
        <begin position="55"/>
        <end position="125"/>
    </location>
</feature>
<evidence type="ECO:0000259" key="8">
    <source>
        <dbReference type="PROSITE" id="PS50112"/>
    </source>
</evidence>
<dbReference type="InterPro" id="IPR011598">
    <property type="entry name" value="bHLH_dom"/>
</dbReference>
<feature type="region of interest" description="Disordered" evidence="7">
    <location>
        <begin position="743"/>
        <end position="814"/>
    </location>
</feature>
<dbReference type="PROSITE" id="PS50888">
    <property type="entry name" value="BHLH"/>
    <property type="match status" value="1"/>
</dbReference>
<reference evidence="10" key="2">
    <citation type="journal article" date="2023" name="Infect Dis Poverty">
        <title>Chromosome-scale genome of the human blood fluke Schistosoma mekongi and its implications for public health.</title>
        <authorList>
            <person name="Zhou M."/>
            <person name="Xu L."/>
            <person name="Xu D."/>
            <person name="Chen W."/>
            <person name="Khan J."/>
            <person name="Hu Y."/>
            <person name="Huang H."/>
            <person name="Wei H."/>
            <person name="Zhang Y."/>
            <person name="Chusongsang P."/>
            <person name="Tanasarnprasert K."/>
            <person name="Hu X."/>
            <person name="Limpanont Y."/>
            <person name="Lv Z."/>
        </authorList>
    </citation>
    <scope>NUCLEOTIDE SEQUENCE</scope>
    <source>
        <strain evidence="10">LV_2022a</strain>
    </source>
</reference>
<dbReference type="InterPro" id="IPR001610">
    <property type="entry name" value="PAC"/>
</dbReference>